<organism evidence="3 4">
    <name type="scientific">Polymorphospora lycopeni</name>
    <dbReference type="NCBI Taxonomy" id="3140240"/>
    <lineage>
        <taxon>Bacteria</taxon>
        <taxon>Bacillati</taxon>
        <taxon>Actinomycetota</taxon>
        <taxon>Actinomycetes</taxon>
        <taxon>Micromonosporales</taxon>
        <taxon>Micromonosporaceae</taxon>
        <taxon>Polymorphospora</taxon>
    </lineage>
</organism>
<protein>
    <submittedName>
        <fullName evidence="3">Maleylpyruvate isomerase family mycothiol-dependent enzyme</fullName>
    </submittedName>
</protein>
<proteinExistence type="predicted"/>
<dbReference type="Pfam" id="PF11716">
    <property type="entry name" value="MDMPI_N"/>
    <property type="match status" value="1"/>
</dbReference>
<dbReference type="NCBIfam" id="TIGR03083">
    <property type="entry name" value="maleylpyruvate isomerase family mycothiol-dependent enzyme"/>
    <property type="match status" value="1"/>
</dbReference>
<dbReference type="InterPro" id="IPR034660">
    <property type="entry name" value="DinB/YfiT-like"/>
</dbReference>
<evidence type="ECO:0000313" key="4">
    <source>
        <dbReference type="Proteomes" id="UP001582793"/>
    </source>
</evidence>
<dbReference type="InterPro" id="IPR017517">
    <property type="entry name" value="Maleyloyr_isom"/>
</dbReference>
<dbReference type="InterPro" id="IPR024344">
    <property type="entry name" value="MDMPI_metal-binding"/>
</dbReference>
<dbReference type="InterPro" id="IPR010872">
    <property type="entry name" value="MDMPI_C-term_domain"/>
</dbReference>
<dbReference type="Pfam" id="PF07398">
    <property type="entry name" value="MDMPI_C"/>
    <property type="match status" value="1"/>
</dbReference>
<evidence type="ECO:0000259" key="2">
    <source>
        <dbReference type="Pfam" id="PF11716"/>
    </source>
</evidence>
<accession>A0ABV5CSM2</accession>
<gene>
    <name evidence="3" type="ORF">AAFH96_18110</name>
</gene>
<comment type="caution">
    <text evidence="3">The sequence shown here is derived from an EMBL/GenBank/DDBJ whole genome shotgun (WGS) entry which is preliminary data.</text>
</comment>
<dbReference type="PANTHER" id="PTHR40758">
    <property type="entry name" value="CONSERVED PROTEIN"/>
    <property type="match status" value="1"/>
</dbReference>
<dbReference type="SUPFAM" id="SSF109854">
    <property type="entry name" value="DinB/YfiT-like putative metalloenzymes"/>
    <property type="match status" value="1"/>
</dbReference>
<keyword evidence="3" id="KW-0413">Isomerase</keyword>
<feature type="domain" description="Mycothiol-dependent maleylpyruvate isomerase metal-binding" evidence="2">
    <location>
        <begin position="10"/>
        <end position="126"/>
    </location>
</feature>
<evidence type="ECO:0000313" key="3">
    <source>
        <dbReference type="EMBL" id="MFB6395007.1"/>
    </source>
</evidence>
<evidence type="ECO:0000259" key="1">
    <source>
        <dbReference type="Pfam" id="PF07398"/>
    </source>
</evidence>
<name>A0ABV5CSM2_9ACTN</name>
<feature type="domain" description="MDMPI C-terminal" evidence="1">
    <location>
        <begin position="140"/>
        <end position="238"/>
    </location>
</feature>
<dbReference type="Proteomes" id="UP001582793">
    <property type="component" value="Unassembled WGS sequence"/>
</dbReference>
<dbReference type="PANTHER" id="PTHR40758:SF1">
    <property type="entry name" value="CONSERVED PROTEIN"/>
    <property type="match status" value="1"/>
</dbReference>
<dbReference type="EMBL" id="JBCGDC010000049">
    <property type="protein sequence ID" value="MFB6395007.1"/>
    <property type="molecule type" value="Genomic_DNA"/>
</dbReference>
<reference evidence="3 4" key="1">
    <citation type="submission" date="2024-04" db="EMBL/GenBank/DDBJ databases">
        <title>Polymorphospora sp. isolated from Baiyangdian Lake in Xiong'an New Area.</title>
        <authorList>
            <person name="Zhang X."/>
            <person name="Liu J."/>
        </authorList>
    </citation>
    <scope>NUCLEOTIDE SEQUENCE [LARGE SCALE GENOMIC DNA]</scope>
    <source>
        <strain evidence="3 4">2-325</strain>
    </source>
</reference>
<sequence>MQNTRYLECLASDYRRLRQVVTGGPLDAVVPSCPDWSMADLARHVAQVYLHKTECMRHGVEPESWPPDLAGEEPVALLDRAYAALTHELTSRSPDAPAAGWYEPDPTVGFWIRRMAQETVVHRIDAELAAGVPSATVPDDLAVDGIDEVLEVCLAYATRSWPEYFTELMVGNDGRGVVVAGGGSRWLVRFDRDVVTVRPASTDEADARVSGDPDAVLRWLWRRVDDDAVRIEGEKDLVVRLRQLLGVATL</sequence>
<keyword evidence="4" id="KW-1185">Reference proteome</keyword>
<dbReference type="RefSeq" id="WP_375734973.1">
    <property type="nucleotide sequence ID" value="NZ_JBCGDC010000049.1"/>
</dbReference>
<dbReference type="GO" id="GO:0016853">
    <property type="term" value="F:isomerase activity"/>
    <property type="evidence" value="ECO:0007669"/>
    <property type="project" value="UniProtKB-KW"/>
</dbReference>